<proteinExistence type="predicted"/>
<dbReference type="PANTHER" id="PTHR23274:SF33">
    <property type="entry name" value="ANIMAL RPA1 DOMAIN PROTEIN"/>
    <property type="match status" value="1"/>
</dbReference>
<comment type="caution">
    <text evidence="3">The sequence shown here is derived from an EMBL/GenBank/DDBJ whole genome shotgun (WGS) entry which is preliminary data.</text>
</comment>
<sequence length="158" mass="17995">MKRTAQRKRHISVQNQRVPQPHAMSSFRKFTPEFLNGIKCSGVPSHELKLKVGVPVMLMRNIDHSAGLCNGTRLLVTKLGEHIIEAQMMYGTNAVLKVMSLSGLKFVICDDEGNRKKTAKNVVYKEGFNNLQNCMLIKLQIFFYYVFSSGYTHSRDEL</sequence>
<organism evidence="3 4">
    <name type="scientific">Cuscuta europaea</name>
    <name type="common">European dodder</name>
    <dbReference type="NCBI Taxonomy" id="41803"/>
    <lineage>
        <taxon>Eukaryota</taxon>
        <taxon>Viridiplantae</taxon>
        <taxon>Streptophyta</taxon>
        <taxon>Embryophyta</taxon>
        <taxon>Tracheophyta</taxon>
        <taxon>Spermatophyta</taxon>
        <taxon>Magnoliopsida</taxon>
        <taxon>eudicotyledons</taxon>
        <taxon>Gunneridae</taxon>
        <taxon>Pentapetalae</taxon>
        <taxon>asterids</taxon>
        <taxon>lamiids</taxon>
        <taxon>Solanales</taxon>
        <taxon>Convolvulaceae</taxon>
        <taxon>Cuscuteae</taxon>
        <taxon>Cuscuta</taxon>
        <taxon>Cuscuta subgen. Cuscuta</taxon>
    </lineage>
</organism>
<dbReference type="AlphaFoldDB" id="A0A9P0Z4H9"/>
<dbReference type="OrthoDB" id="1726813at2759"/>
<dbReference type="InterPro" id="IPR049163">
    <property type="entry name" value="Pif1-like_2B_dom"/>
</dbReference>
<keyword evidence="4" id="KW-1185">Reference proteome</keyword>
<dbReference type="SUPFAM" id="SSF52540">
    <property type="entry name" value="P-loop containing nucleoside triphosphate hydrolases"/>
    <property type="match status" value="1"/>
</dbReference>
<dbReference type="InterPro" id="IPR027417">
    <property type="entry name" value="P-loop_NTPase"/>
</dbReference>
<dbReference type="GO" id="GO:0005657">
    <property type="term" value="C:replication fork"/>
    <property type="evidence" value="ECO:0007669"/>
    <property type="project" value="TreeGrafter"/>
</dbReference>
<evidence type="ECO:0000313" key="3">
    <source>
        <dbReference type="EMBL" id="CAH9088776.1"/>
    </source>
</evidence>
<evidence type="ECO:0000313" key="4">
    <source>
        <dbReference type="Proteomes" id="UP001152484"/>
    </source>
</evidence>
<evidence type="ECO:0000259" key="2">
    <source>
        <dbReference type="Pfam" id="PF21530"/>
    </source>
</evidence>
<name>A0A9P0Z4H9_CUSEU</name>
<protein>
    <recommendedName>
        <fullName evidence="2">DNA helicase Pif1-like 2B domain-containing protein</fullName>
    </recommendedName>
</protein>
<reference evidence="3" key="1">
    <citation type="submission" date="2022-07" db="EMBL/GenBank/DDBJ databases">
        <authorList>
            <person name="Macas J."/>
            <person name="Novak P."/>
            <person name="Neumann P."/>
        </authorList>
    </citation>
    <scope>NUCLEOTIDE SEQUENCE</scope>
</reference>
<dbReference type="GO" id="GO:0009536">
    <property type="term" value="C:plastid"/>
    <property type="evidence" value="ECO:0007669"/>
    <property type="project" value="UniProtKB-SubCell"/>
</dbReference>
<accession>A0A9P0Z4H9</accession>
<dbReference type="Proteomes" id="UP001152484">
    <property type="component" value="Unassembled WGS sequence"/>
</dbReference>
<dbReference type="GO" id="GO:0006260">
    <property type="term" value="P:DNA replication"/>
    <property type="evidence" value="ECO:0007669"/>
    <property type="project" value="TreeGrafter"/>
</dbReference>
<dbReference type="Pfam" id="PF21530">
    <property type="entry name" value="Pif1_2B_dom"/>
    <property type="match status" value="1"/>
</dbReference>
<feature type="domain" description="DNA helicase Pif1-like 2B" evidence="2">
    <location>
        <begin position="33"/>
        <end position="79"/>
    </location>
</feature>
<comment type="subcellular location">
    <subcellularLocation>
        <location evidence="1">Plastid</location>
    </subcellularLocation>
</comment>
<gene>
    <name evidence="3" type="ORF">CEURO_LOCUS10665</name>
</gene>
<dbReference type="EMBL" id="CAMAPE010000019">
    <property type="protein sequence ID" value="CAH9088776.1"/>
    <property type="molecule type" value="Genomic_DNA"/>
</dbReference>
<evidence type="ECO:0000256" key="1">
    <source>
        <dbReference type="ARBA" id="ARBA00004474"/>
    </source>
</evidence>
<dbReference type="PANTHER" id="PTHR23274">
    <property type="entry name" value="DNA HELICASE-RELATED"/>
    <property type="match status" value="1"/>
</dbReference>